<evidence type="ECO:0000256" key="3">
    <source>
        <dbReference type="SAM" id="MobiDB-lite"/>
    </source>
</evidence>
<dbReference type="GO" id="GO:0005737">
    <property type="term" value="C:cytoplasm"/>
    <property type="evidence" value="ECO:0007669"/>
    <property type="project" value="TreeGrafter"/>
</dbReference>
<evidence type="ECO:0000256" key="1">
    <source>
        <dbReference type="ARBA" id="ARBA00022614"/>
    </source>
</evidence>
<dbReference type="EMBL" id="JANBUH010000026">
    <property type="protein sequence ID" value="KAJ2756449.1"/>
    <property type="molecule type" value="Genomic_DNA"/>
</dbReference>
<organism evidence="4 5">
    <name type="scientific">Coemansia pectinata</name>
    <dbReference type="NCBI Taxonomy" id="1052879"/>
    <lineage>
        <taxon>Eukaryota</taxon>
        <taxon>Fungi</taxon>
        <taxon>Fungi incertae sedis</taxon>
        <taxon>Zoopagomycota</taxon>
        <taxon>Kickxellomycotina</taxon>
        <taxon>Kickxellomycetes</taxon>
        <taxon>Kickxellales</taxon>
        <taxon>Kickxellaceae</taxon>
        <taxon>Coemansia</taxon>
    </lineage>
</organism>
<feature type="region of interest" description="Disordered" evidence="3">
    <location>
        <begin position="1"/>
        <end position="83"/>
    </location>
</feature>
<keyword evidence="5" id="KW-1185">Reference proteome</keyword>
<dbReference type="SMART" id="SM00369">
    <property type="entry name" value="LRR_TYP"/>
    <property type="match status" value="2"/>
</dbReference>
<dbReference type="InterPro" id="IPR003591">
    <property type="entry name" value="Leu-rich_rpt_typical-subtyp"/>
</dbReference>
<accession>A0A9W8GYP0</accession>
<dbReference type="Pfam" id="PF13855">
    <property type="entry name" value="LRR_8"/>
    <property type="match status" value="1"/>
</dbReference>
<reference evidence="4" key="1">
    <citation type="submission" date="2022-07" db="EMBL/GenBank/DDBJ databases">
        <title>Phylogenomic reconstructions and comparative analyses of Kickxellomycotina fungi.</title>
        <authorList>
            <person name="Reynolds N.K."/>
            <person name="Stajich J.E."/>
            <person name="Barry K."/>
            <person name="Grigoriev I.V."/>
            <person name="Crous P."/>
            <person name="Smith M.E."/>
        </authorList>
    </citation>
    <scope>NUCLEOTIDE SEQUENCE</scope>
    <source>
        <strain evidence="4">BCRC 34297</strain>
    </source>
</reference>
<evidence type="ECO:0000313" key="4">
    <source>
        <dbReference type="EMBL" id="KAJ2756449.1"/>
    </source>
</evidence>
<keyword evidence="1" id="KW-0433">Leucine-rich repeat</keyword>
<dbReference type="PANTHER" id="PTHR48051:SF1">
    <property type="entry name" value="RAS SUPPRESSOR PROTEIN 1"/>
    <property type="match status" value="1"/>
</dbReference>
<dbReference type="Proteomes" id="UP001140011">
    <property type="component" value="Unassembled WGS sequence"/>
</dbReference>
<protein>
    <submittedName>
        <fullName evidence="4">Uncharacterized protein</fullName>
    </submittedName>
</protein>
<evidence type="ECO:0000313" key="5">
    <source>
        <dbReference type="Proteomes" id="UP001140011"/>
    </source>
</evidence>
<evidence type="ECO:0000256" key="2">
    <source>
        <dbReference type="ARBA" id="ARBA00022737"/>
    </source>
</evidence>
<dbReference type="SUPFAM" id="SSF52058">
    <property type="entry name" value="L domain-like"/>
    <property type="match status" value="1"/>
</dbReference>
<gene>
    <name evidence="4" type="ORF">GGI19_000859</name>
</gene>
<proteinExistence type="predicted"/>
<dbReference type="InterPro" id="IPR001611">
    <property type="entry name" value="Leu-rich_rpt"/>
</dbReference>
<comment type="caution">
    <text evidence="4">The sequence shown here is derived from an EMBL/GenBank/DDBJ whole genome shotgun (WGS) entry which is preliminary data.</text>
</comment>
<dbReference type="PANTHER" id="PTHR48051">
    <property type="match status" value="1"/>
</dbReference>
<dbReference type="PROSITE" id="PS51450">
    <property type="entry name" value="LRR"/>
    <property type="match status" value="1"/>
</dbReference>
<name>A0A9W8GYP0_9FUNG</name>
<keyword evidence="2" id="KW-0677">Repeat</keyword>
<feature type="region of interest" description="Disordered" evidence="3">
    <location>
        <begin position="88"/>
        <end position="107"/>
    </location>
</feature>
<dbReference type="OrthoDB" id="660555at2759"/>
<feature type="compositionally biased region" description="Polar residues" evidence="3">
    <location>
        <begin position="28"/>
        <end position="48"/>
    </location>
</feature>
<dbReference type="Gene3D" id="3.80.10.10">
    <property type="entry name" value="Ribonuclease Inhibitor"/>
    <property type="match status" value="1"/>
</dbReference>
<dbReference type="InterPro" id="IPR050216">
    <property type="entry name" value="LRR_domain-containing"/>
</dbReference>
<sequence length="406" mass="44950">MSYPADNQAQSQPRTPTRPTPQPMSMRNSSMAASFTTSHQSPQRSPTAAQHPMASPPGASSYHFSPRHKRQAAADYSPTTPRRMRRRLFFEDGMDSNAPEDRDRRRVVSREAADTALAIIREAVEVGDPHIDLSDLQLEAVPDELAELKDLVVLAPSHSMVTDLQLVLSSNNLCHFPLAVCELVNLTTLIISYNRISHLPPEIGNLVNLRELSIAHNSLRVLPLEITKLIRLETLSVFPNPFLEPAALIPPSLTSASAAADSALRKYLHTECGLRELRPFRLSVSSTAIPRLVDFAARSMSRTELAGVKHDLTQCLELTRPPLGRFVGHAIEPTDYRLQSALRSQHLAVPSGHLCAACSQWFLIPPVELIVCTKIFTLNRLVPLKVRLCGRNCLYSPRVAEILALN</sequence>
<dbReference type="AlphaFoldDB" id="A0A9W8GYP0"/>
<dbReference type="InterPro" id="IPR032675">
    <property type="entry name" value="LRR_dom_sf"/>
</dbReference>